<feature type="domain" description="Iron-binding zinc finger CDGSH type" evidence="7">
    <location>
        <begin position="121"/>
        <end position="158"/>
    </location>
</feature>
<accession>A0A0B7AT83</accession>
<dbReference type="AlphaFoldDB" id="A0A0B7AT83"/>
<dbReference type="GO" id="GO:0005739">
    <property type="term" value="C:mitochondrion"/>
    <property type="evidence" value="ECO:0007669"/>
    <property type="project" value="TreeGrafter"/>
</dbReference>
<gene>
    <name evidence="8" type="primary">ORF135774</name>
</gene>
<dbReference type="GO" id="GO:0046872">
    <property type="term" value="F:metal ion binding"/>
    <property type="evidence" value="ECO:0007669"/>
    <property type="project" value="UniProtKB-KW"/>
</dbReference>
<feature type="compositionally biased region" description="Polar residues" evidence="6">
    <location>
        <begin position="43"/>
        <end position="58"/>
    </location>
</feature>
<dbReference type="Gene3D" id="3.40.5.90">
    <property type="entry name" value="CDGSH iron-sulfur domain, mitoNEET-type"/>
    <property type="match status" value="2"/>
</dbReference>
<evidence type="ECO:0000256" key="6">
    <source>
        <dbReference type="SAM" id="MobiDB-lite"/>
    </source>
</evidence>
<keyword evidence="3" id="KW-0408">Iron</keyword>
<feature type="domain" description="Iron-binding zinc finger CDGSH type" evidence="7">
    <location>
        <begin position="75"/>
        <end position="112"/>
    </location>
</feature>
<sequence>KMASFIHVARKCFRNSSHHNIFSNTSRLIPRLLPNAIKRFSSNDSASGGTNVNNGKSETSTKDPAEPVKGKIFEKQPIKIQLEAGKQYFFCACGYSKNQPFCDGSHKAQNFITSRPHVIRYQPLPFTVEKTKEHWLCLCKQSNKRPFCDGTHKRSDIKAAVLS</sequence>
<evidence type="ECO:0000256" key="1">
    <source>
        <dbReference type="ARBA" id="ARBA00022714"/>
    </source>
</evidence>
<keyword evidence="2" id="KW-0479">Metal-binding</keyword>
<organism evidence="8">
    <name type="scientific">Arion vulgaris</name>
    <dbReference type="NCBI Taxonomy" id="1028688"/>
    <lineage>
        <taxon>Eukaryota</taxon>
        <taxon>Metazoa</taxon>
        <taxon>Spiralia</taxon>
        <taxon>Lophotrochozoa</taxon>
        <taxon>Mollusca</taxon>
        <taxon>Gastropoda</taxon>
        <taxon>Heterobranchia</taxon>
        <taxon>Euthyneura</taxon>
        <taxon>Panpulmonata</taxon>
        <taxon>Eupulmonata</taxon>
        <taxon>Stylommatophora</taxon>
        <taxon>Helicina</taxon>
        <taxon>Arionoidea</taxon>
        <taxon>Arionidae</taxon>
        <taxon>Arion</taxon>
    </lineage>
</organism>
<dbReference type="PANTHER" id="PTHR46491">
    <property type="entry name" value="CDGSH IRON SULFUR DOMAIN PROTEIN HOMOLOG"/>
    <property type="match status" value="1"/>
</dbReference>
<feature type="region of interest" description="Disordered" evidence="6">
    <location>
        <begin position="43"/>
        <end position="67"/>
    </location>
</feature>
<dbReference type="InterPro" id="IPR052950">
    <property type="entry name" value="CISD"/>
</dbReference>
<keyword evidence="1" id="KW-0001">2Fe-2S</keyword>
<dbReference type="InterPro" id="IPR042216">
    <property type="entry name" value="MitoNEET_CISD"/>
</dbReference>
<dbReference type="InterPro" id="IPR018967">
    <property type="entry name" value="FeS-contain_CDGSH-typ"/>
</dbReference>
<evidence type="ECO:0000256" key="3">
    <source>
        <dbReference type="ARBA" id="ARBA00023004"/>
    </source>
</evidence>
<dbReference type="GO" id="GO:0051537">
    <property type="term" value="F:2 iron, 2 sulfur cluster binding"/>
    <property type="evidence" value="ECO:0007669"/>
    <property type="project" value="UniProtKB-KW"/>
</dbReference>
<evidence type="ECO:0000256" key="5">
    <source>
        <dbReference type="ARBA" id="ARBA00034078"/>
    </source>
</evidence>
<dbReference type="Pfam" id="PF09360">
    <property type="entry name" value="zf-CDGSH"/>
    <property type="match status" value="2"/>
</dbReference>
<name>A0A0B7AT83_9EUPU</name>
<comment type="cofactor">
    <cofactor evidence="5">
        <name>[2Fe-2S] cluster</name>
        <dbReference type="ChEBI" id="CHEBI:190135"/>
    </cofactor>
</comment>
<reference evidence="8" key="1">
    <citation type="submission" date="2014-12" db="EMBL/GenBank/DDBJ databases">
        <title>Insight into the proteome of Arion vulgaris.</title>
        <authorList>
            <person name="Aradska J."/>
            <person name="Bulat T."/>
            <person name="Smidak R."/>
            <person name="Sarate P."/>
            <person name="Gangsoo J."/>
            <person name="Sialana F."/>
            <person name="Bilban M."/>
            <person name="Lubec G."/>
        </authorList>
    </citation>
    <scope>NUCLEOTIDE SEQUENCE</scope>
    <source>
        <tissue evidence="8">Skin</tissue>
    </source>
</reference>
<evidence type="ECO:0000256" key="2">
    <source>
        <dbReference type="ARBA" id="ARBA00022723"/>
    </source>
</evidence>
<evidence type="ECO:0000256" key="4">
    <source>
        <dbReference type="ARBA" id="ARBA00023014"/>
    </source>
</evidence>
<evidence type="ECO:0000259" key="7">
    <source>
        <dbReference type="SMART" id="SM00704"/>
    </source>
</evidence>
<evidence type="ECO:0000313" key="8">
    <source>
        <dbReference type="EMBL" id="CEK83201.1"/>
    </source>
</evidence>
<dbReference type="PANTHER" id="PTHR46491:SF3">
    <property type="entry name" value="CDGSH IRON-SULFUR DOMAIN-CONTAINING PROTEIN 3, MITOCHONDRIAL"/>
    <property type="match status" value="1"/>
</dbReference>
<proteinExistence type="predicted"/>
<keyword evidence="4" id="KW-0411">Iron-sulfur</keyword>
<feature type="non-terminal residue" evidence="8">
    <location>
        <position position="1"/>
    </location>
</feature>
<dbReference type="EMBL" id="HACG01036336">
    <property type="protein sequence ID" value="CEK83201.1"/>
    <property type="molecule type" value="Transcribed_RNA"/>
</dbReference>
<dbReference type="SMART" id="SM00704">
    <property type="entry name" value="ZnF_CDGSH"/>
    <property type="match status" value="2"/>
</dbReference>
<protein>
    <recommendedName>
        <fullName evidence="7">Iron-binding zinc finger CDGSH type domain-containing protein</fullName>
    </recommendedName>
</protein>